<evidence type="ECO:0000313" key="1">
    <source>
        <dbReference type="EMBL" id="JAH03465.1"/>
    </source>
</evidence>
<accession>A0A0E9PHB7</accession>
<name>A0A0E9PHB7_ANGAN</name>
<organism evidence="1">
    <name type="scientific">Anguilla anguilla</name>
    <name type="common">European freshwater eel</name>
    <name type="synonym">Muraena anguilla</name>
    <dbReference type="NCBI Taxonomy" id="7936"/>
    <lineage>
        <taxon>Eukaryota</taxon>
        <taxon>Metazoa</taxon>
        <taxon>Chordata</taxon>
        <taxon>Craniata</taxon>
        <taxon>Vertebrata</taxon>
        <taxon>Euteleostomi</taxon>
        <taxon>Actinopterygii</taxon>
        <taxon>Neopterygii</taxon>
        <taxon>Teleostei</taxon>
        <taxon>Anguilliformes</taxon>
        <taxon>Anguillidae</taxon>
        <taxon>Anguilla</taxon>
    </lineage>
</organism>
<reference evidence="1" key="1">
    <citation type="submission" date="2014-11" db="EMBL/GenBank/DDBJ databases">
        <authorList>
            <person name="Amaro Gonzalez C."/>
        </authorList>
    </citation>
    <scope>NUCLEOTIDE SEQUENCE</scope>
</reference>
<protein>
    <submittedName>
        <fullName evidence="1">Uncharacterized protein</fullName>
    </submittedName>
</protein>
<dbReference type="AlphaFoldDB" id="A0A0E9PHB7"/>
<reference evidence="1" key="2">
    <citation type="journal article" date="2015" name="Fish Shellfish Immunol.">
        <title>Early steps in the European eel (Anguilla anguilla)-Vibrio vulnificus interaction in the gills: Role of the RtxA13 toxin.</title>
        <authorList>
            <person name="Callol A."/>
            <person name="Pajuelo D."/>
            <person name="Ebbesson L."/>
            <person name="Teles M."/>
            <person name="MacKenzie S."/>
            <person name="Amaro C."/>
        </authorList>
    </citation>
    <scope>NUCLEOTIDE SEQUENCE</scope>
</reference>
<sequence length="19" mass="2174">MLGKNPVMAQLRSSLRSVW</sequence>
<dbReference type="EMBL" id="GBXM01105112">
    <property type="protein sequence ID" value="JAH03465.1"/>
    <property type="molecule type" value="Transcribed_RNA"/>
</dbReference>
<proteinExistence type="predicted"/>